<dbReference type="InterPro" id="IPR025877">
    <property type="entry name" value="MobA-like_NTP_Trfase"/>
</dbReference>
<dbReference type="SUPFAM" id="SSF53448">
    <property type="entry name" value="Nucleotide-diphospho-sugar transferases"/>
    <property type="match status" value="1"/>
</dbReference>
<evidence type="ECO:0000313" key="2">
    <source>
        <dbReference type="EMBL" id="PQO26540.1"/>
    </source>
</evidence>
<dbReference type="Gene3D" id="3.90.550.10">
    <property type="entry name" value="Spore Coat Polysaccharide Biosynthesis Protein SpsA, Chain A"/>
    <property type="match status" value="1"/>
</dbReference>
<protein>
    <recommendedName>
        <fullName evidence="1">MobA-like NTP transferase domain-containing protein</fullName>
    </recommendedName>
</protein>
<dbReference type="InterPro" id="IPR029044">
    <property type="entry name" value="Nucleotide-diphossugar_trans"/>
</dbReference>
<evidence type="ECO:0000313" key="3">
    <source>
        <dbReference type="Proteomes" id="UP000239388"/>
    </source>
</evidence>
<dbReference type="EMBL" id="PUIB01000030">
    <property type="protein sequence ID" value="PQO26540.1"/>
    <property type="molecule type" value="Genomic_DNA"/>
</dbReference>
<accession>A0A2S8F309</accession>
<gene>
    <name evidence="2" type="ORF">C5Y98_29555</name>
</gene>
<dbReference type="RefSeq" id="WP_105360024.1">
    <property type="nucleotide sequence ID" value="NZ_PUIB01000030.1"/>
</dbReference>
<dbReference type="AlphaFoldDB" id="A0A2S8F309"/>
<proteinExistence type="predicted"/>
<name>A0A2S8F309_9BACT</name>
<dbReference type="GO" id="GO:0016779">
    <property type="term" value="F:nucleotidyltransferase activity"/>
    <property type="evidence" value="ECO:0007669"/>
    <property type="project" value="UniProtKB-ARBA"/>
</dbReference>
<dbReference type="Pfam" id="PF12804">
    <property type="entry name" value="NTP_transf_3"/>
    <property type="match status" value="1"/>
</dbReference>
<evidence type="ECO:0000259" key="1">
    <source>
        <dbReference type="Pfam" id="PF12804"/>
    </source>
</evidence>
<dbReference type="Proteomes" id="UP000239388">
    <property type="component" value="Unassembled WGS sequence"/>
</dbReference>
<feature type="domain" description="MobA-like NTP transferase" evidence="1">
    <location>
        <begin position="23"/>
        <end position="146"/>
    </location>
</feature>
<comment type="caution">
    <text evidence="2">The sequence shown here is derived from an EMBL/GenBank/DDBJ whole genome shotgun (WGS) entry which is preliminary data.</text>
</comment>
<organism evidence="2 3">
    <name type="scientific">Blastopirellula marina</name>
    <dbReference type="NCBI Taxonomy" id="124"/>
    <lineage>
        <taxon>Bacteria</taxon>
        <taxon>Pseudomonadati</taxon>
        <taxon>Planctomycetota</taxon>
        <taxon>Planctomycetia</taxon>
        <taxon>Pirellulales</taxon>
        <taxon>Pirellulaceae</taxon>
        <taxon>Blastopirellula</taxon>
    </lineage>
</organism>
<dbReference type="OrthoDB" id="247444at2"/>
<reference evidence="2 3" key="1">
    <citation type="submission" date="2018-02" db="EMBL/GenBank/DDBJ databases">
        <title>Comparative genomes isolates from brazilian mangrove.</title>
        <authorList>
            <person name="Araujo J.E."/>
            <person name="Taketani R.G."/>
            <person name="Silva M.C.P."/>
            <person name="Loureco M.V."/>
            <person name="Andreote F.D."/>
        </authorList>
    </citation>
    <scope>NUCLEOTIDE SEQUENCE [LARGE SCALE GENOMIC DNA]</scope>
    <source>
        <strain evidence="2 3">NAP PRIS-MGV</strain>
    </source>
</reference>
<sequence length="256" mass="28467">MLKNLAILQIDTVDCEGASVGGRSRIVPARLAQRSIAGKPLIEWLIRRIGEAHVDGVMAVLADDDDAKSLLPLIPSDTPVHISHKHDSLGRFADAVREYQPQGVVRIPIDTPFVDPALIDRLLTAAAANEKCDYVGFRHQNGCAAVASPLGLFAEWYRAKAIFKADEIVTAADERNDLSRAISTRPDWFAPQFLSVPGELEGADVRLSVCDEEDWEHSLTIVDAMRSHDLDWQDLVRFIRETPHLRQRMETMNQVG</sequence>